<evidence type="ECO:0000313" key="5">
    <source>
        <dbReference type="Proteomes" id="UP000273641"/>
    </source>
</evidence>
<dbReference type="Proteomes" id="UP000273641">
    <property type="component" value="Unassembled WGS sequence"/>
</dbReference>
<accession>A0AAE8K6I9</accession>
<dbReference type="SUPFAM" id="SSF51735">
    <property type="entry name" value="NAD(P)-binding Rossmann-fold domains"/>
    <property type="match status" value="2"/>
</dbReference>
<dbReference type="CDD" id="cd05237">
    <property type="entry name" value="UDP_invert_4-6DH_SDR_e"/>
    <property type="match status" value="1"/>
</dbReference>
<dbReference type="InterPro" id="IPR051203">
    <property type="entry name" value="Polysaccharide_Synthase-Rel"/>
</dbReference>
<evidence type="ECO:0000256" key="2">
    <source>
        <dbReference type="SAM" id="Phobius"/>
    </source>
</evidence>
<feature type="transmembrane region" description="Helical" evidence="2">
    <location>
        <begin position="109"/>
        <end position="127"/>
    </location>
</feature>
<evidence type="ECO:0000259" key="3">
    <source>
        <dbReference type="Pfam" id="PF02719"/>
    </source>
</evidence>
<dbReference type="PANTHER" id="PTHR43318">
    <property type="entry name" value="UDP-N-ACETYLGLUCOSAMINE 4,6-DEHYDRATASE"/>
    <property type="match status" value="1"/>
</dbReference>
<dbReference type="InterPro" id="IPR036291">
    <property type="entry name" value="NAD(P)-bd_dom_sf"/>
</dbReference>
<comment type="caution">
    <text evidence="4">The sequence shown here is derived from an EMBL/GenBank/DDBJ whole genome shotgun (WGS) entry which is preliminary data.</text>
</comment>
<dbReference type="PANTHER" id="PTHR43318:SF1">
    <property type="entry name" value="POLYSACCHARIDE BIOSYNTHESIS PROTEIN EPSC-RELATED"/>
    <property type="match status" value="1"/>
</dbReference>
<protein>
    <submittedName>
        <fullName evidence="4">Polysaccharide biosynthesis protein</fullName>
    </submittedName>
</protein>
<dbReference type="RefSeq" id="WP_124228798.1">
    <property type="nucleotide sequence ID" value="NZ_CATNWM010000003.1"/>
</dbReference>
<dbReference type="EMBL" id="RQNR01000007">
    <property type="protein sequence ID" value="RQN23587.1"/>
    <property type="molecule type" value="Genomic_DNA"/>
</dbReference>
<name>A0AAE8K6I9_CLOPF</name>
<dbReference type="Pfam" id="PF13727">
    <property type="entry name" value="CoA_binding_3"/>
    <property type="match status" value="1"/>
</dbReference>
<dbReference type="InterPro" id="IPR003869">
    <property type="entry name" value="Polysac_CapD-like"/>
</dbReference>
<dbReference type="Pfam" id="PF02719">
    <property type="entry name" value="Polysacc_synt_2"/>
    <property type="match status" value="1"/>
</dbReference>
<feature type="transmembrane region" description="Helical" evidence="2">
    <location>
        <begin position="77"/>
        <end position="103"/>
    </location>
</feature>
<feature type="transmembrane region" description="Helical" evidence="2">
    <location>
        <begin position="44"/>
        <end position="65"/>
    </location>
</feature>
<sequence>MEKEGKVKALFLMSLDILIIVNSYILAFTIRFNFDFIMDKRNELILFLPVIVIIYLIMLSIFKMYKSIWTIVGIDEVAFGLIACLIATGIILITSTIISSIYYIDYITVLLAGLFIMIFTIGIRVSFRIYRRMISHGRVLLNSSNISNLEKILIIGAGSCGQLIIEEIRKQNPIKQKVIGVIDDNPSKIGTYLRGIKILGNRNKIIEISEEKNVDLILIAMPSVDGKTKKEIIEICQSTRAKVKIIPGMYELIGGKVSLNRMRDIDLRDLLGREEVILDKQGIKDYIENKVVMVTGGGGSIGSELCRQIAKFSPKLLLILDIYENNAYELENEIISNFKNLKEKVLIASVREEKRLENIFNEYKPQVIFHAAAHKHVPLMERNPEEAIKNNVIGTLNVAECAHKYGAERFVLISTDKAVNPTNVMGASKRMCEMIIQAIDKNSNTEFVAVRFGNVLGSNGSVIPLFKKQIAKGGPVTLTHKKITRYFMLIPEAAQLVLQAGAYAKGGEIFVLDMGNPVLIYDLAKDLIKLSGFEPEVDIKIEITGLRPGEKLYEELLMDEEGLRKTSHEKIFIAKPGEYDFEMLKLGVNALKKIADLGDVETLKTALQFIVKTYKRLDTENNSVFNEVALHEASEAI</sequence>
<keyword evidence="2" id="KW-1133">Transmembrane helix</keyword>
<dbReference type="AlphaFoldDB" id="A0AAE8K6I9"/>
<proteinExistence type="inferred from homology"/>
<keyword evidence="2" id="KW-0812">Transmembrane</keyword>
<gene>
    <name evidence="4" type="ORF">EHZ11_13250</name>
</gene>
<evidence type="ECO:0000256" key="1">
    <source>
        <dbReference type="ARBA" id="ARBA00007430"/>
    </source>
</evidence>
<feature type="domain" description="Polysaccharide biosynthesis protein CapD-like" evidence="3">
    <location>
        <begin position="292"/>
        <end position="575"/>
    </location>
</feature>
<evidence type="ECO:0000313" key="4">
    <source>
        <dbReference type="EMBL" id="RQN23587.1"/>
    </source>
</evidence>
<organism evidence="4 5">
    <name type="scientific">Clostridium perfringens</name>
    <dbReference type="NCBI Taxonomy" id="1502"/>
    <lineage>
        <taxon>Bacteria</taxon>
        <taxon>Bacillati</taxon>
        <taxon>Bacillota</taxon>
        <taxon>Clostridia</taxon>
        <taxon>Eubacteriales</taxon>
        <taxon>Clostridiaceae</taxon>
        <taxon>Clostridium</taxon>
    </lineage>
</organism>
<reference evidence="4 5" key="1">
    <citation type="submission" date="2018-11" db="EMBL/GenBank/DDBJ databases">
        <title>Draft genome sequences of potential pathogenic Clostridium perfringens from environmental surface water in the North West Province, South Africa.</title>
        <authorList>
            <person name="Fourie J.C.J."/>
            <person name="Sanko T.J."/>
            <person name="Bezuidenhout C."/>
            <person name="Mienie C."/>
            <person name="Adeleke R."/>
        </authorList>
    </citation>
    <scope>NUCLEOTIDE SEQUENCE [LARGE SCALE GENOMIC DNA]</scope>
    <source>
        <strain evidence="4 5">SC4-C13</strain>
    </source>
</reference>
<comment type="similarity">
    <text evidence="1">Belongs to the polysaccharide synthase family.</text>
</comment>
<keyword evidence="2" id="KW-0472">Membrane</keyword>
<feature type="transmembrane region" description="Helical" evidence="2">
    <location>
        <begin position="9"/>
        <end position="32"/>
    </location>
</feature>
<dbReference type="Gene3D" id="3.40.50.720">
    <property type="entry name" value="NAD(P)-binding Rossmann-like Domain"/>
    <property type="match status" value="2"/>
</dbReference>